<dbReference type="PANTHER" id="PTHR40448">
    <property type="entry name" value="TWO-COMPONENT SENSOR HISTIDINE KINASE"/>
    <property type="match status" value="1"/>
</dbReference>
<dbReference type="SUPFAM" id="SSF55874">
    <property type="entry name" value="ATPase domain of HSP90 chaperone/DNA topoisomerase II/histidine kinase"/>
    <property type="match status" value="1"/>
</dbReference>
<name>A0A0V8QH14_9FIRM</name>
<feature type="transmembrane region" description="Helical" evidence="1">
    <location>
        <begin position="39"/>
        <end position="54"/>
    </location>
</feature>
<sequence>MPEYELVHIVTNPIFTFAIYKLFHTFFKEDAYDKRIERLTYLLYFIVSSVLPFITKIPLVTLIFTISFFFGISFNYKSSLQKKIVVSSFVYAILFVIEIVMSVSIGFMDISALKDSTFHSGIGLILIRTVTMLTAYLLNRYKNARRKDFPIPSAYYAAFIIILFGTLYLFAISLEKDNLTLFNVLISGAVLILVNITMILIDEKIYNSIAVKNEKYMLEQQNIAYENQAEIMKQSNESIRALKHDMKNHLLMLSAMYKNGRGNEIEDYVGKILVEMTGEGFSSSNNFVIDSIVNFKLKQLYDTDTKIAVDVCVPPELNILAYDMTVILGNLLDNAITATLKAEDKRLDLRISCSMGNLIILIENSFDGELIFEDGRFKTTKKHKNKHGLGLSNIEKILEKYGGEIRMDYTGETFSTSVILPYEG</sequence>
<keyword evidence="1" id="KW-0812">Transmembrane</keyword>
<comment type="caution">
    <text evidence="3">The sequence shown here is derived from an EMBL/GenBank/DDBJ whole genome shotgun (WGS) entry which is preliminary data.</text>
</comment>
<dbReference type="InterPro" id="IPR036890">
    <property type="entry name" value="HATPase_C_sf"/>
</dbReference>
<proteinExistence type="predicted"/>
<dbReference type="GO" id="GO:0042802">
    <property type="term" value="F:identical protein binding"/>
    <property type="evidence" value="ECO:0007669"/>
    <property type="project" value="TreeGrafter"/>
</dbReference>
<keyword evidence="1" id="KW-0472">Membrane</keyword>
<dbReference type="AlphaFoldDB" id="A0A0V8QH14"/>
<evidence type="ECO:0000256" key="1">
    <source>
        <dbReference type="SAM" id="Phobius"/>
    </source>
</evidence>
<dbReference type="EMBL" id="LNAM01000101">
    <property type="protein sequence ID" value="KSV59710.1"/>
    <property type="molecule type" value="Genomic_DNA"/>
</dbReference>
<evidence type="ECO:0000313" key="4">
    <source>
        <dbReference type="Proteomes" id="UP000054874"/>
    </source>
</evidence>
<feature type="transmembrane region" description="Helical" evidence="1">
    <location>
        <begin position="120"/>
        <end position="141"/>
    </location>
</feature>
<dbReference type="STRING" id="290052.ASU35_08130"/>
<gene>
    <name evidence="3" type="ORF">ASU35_08130</name>
</gene>
<keyword evidence="1" id="KW-1133">Transmembrane helix</keyword>
<feature type="transmembrane region" description="Helical" evidence="1">
    <location>
        <begin position="6"/>
        <end position="27"/>
    </location>
</feature>
<feature type="transmembrane region" description="Helical" evidence="1">
    <location>
        <begin position="88"/>
        <end position="108"/>
    </location>
</feature>
<dbReference type="Pfam" id="PF14501">
    <property type="entry name" value="HATPase_c_5"/>
    <property type="match status" value="1"/>
</dbReference>
<organism evidence="3 4">
    <name type="scientific">Acetivibrio ethanolgignens</name>
    <dbReference type="NCBI Taxonomy" id="290052"/>
    <lineage>
        <taxon>Bacteria</taxon>
        <taxon>Bacillati</taxon>
        <taxon>Bacillota</taxon>
        <taxon>Clostridia</taxon>
        <taxon>Eubacteriales</taxon>
        <taxon>Oscillospiraceae</taxon>
        <taxon>Acetivibrio</taxon>
    </lineage>
</organism>
<dbReference type="Proteomes" id="UP000054874">
    <property type="component" value="Unassembled WGS sequence"/>
</dbReference>
<accession>A0A0V8QH14</accession>
<dbReference type="RefSeq" id="WP_058352038.1">
    <property type="nucleotide sequence ID" value="NZ_CABMMD010000101.1"/>
</dbReference>
<dbReference type="InterPro" id="IPR032834">
    <property type="entry name" value="NatK-like_C"/>
</dbReference>
<protein>
    <recommendedName>
        <fullName evidence="2">Sensor histidine kinase NatK-like C-terminal domain-containing protein</fullName>
    </recommendedName>
</protein>
<evidence type="ECO:0000259" key="2">
    <source>
        <dbReference type="Pfam" id="PF14501"/>
    </source>
</evidence>
<dbReference type="Gene3D" id="3.30.565.10">
    <property type="entry name" value="Histidine kinase-like ATPase, C-terminal domain"/>
    <property type="match status" value="1"/>
</dbReference>
<dbReference type="PANTHER" id="PTHR40448:SF1">
    <property type="entry name" value="TWO-COMPONENT SENSOR HISTIDINE KINASE"/>
    <property type="match status" value="1"/>
</dbReference>
<evidence type="ECO:0000313" key="3">
    <source>
        <dbReference type="EMBL" id="KSV59710.1"/>
    </source>
</evidence>
<feature type="domain" description="Sensor histidine kinase NatK-like C-terminal" evidence="2">
    <location>
        <begin position="322"/>
        <end position="421"/>
    </location>
</feature>
<reference evidence="3 4" key="1">
    <citation type="submission" date="2015-11" db="EMBL/GenBank/DDBJ databases">
        <title>Butyribacter intestini gen. nov., sp. nov., a butyric acid-producing bacterium of the family Lachnospiraceae isolated from the human faeces.</title>
        <authorList>
            <person name="Zou Y."/>
            <person name="Xue W."/>
            <person name="Luo G."/>
            <person name="Lv M."/>
        </authorList>
    </citation>
    <scope>NUCLEOTIDE SEQUENCE [LARGE SCALE GENOMIC DNA]</scope>
    <source>
        <strain evidence="3 4">ACET-33324</strain>
    </source>
</reference>
<keyword evidence="4" id="KW-1185">Reference proteome</keyword>
<feature type="transmembrane region" description="Helical" evidence="1">
    <location>
        <begin position="153"/>
        <end position="174"/>
    </location>
</feature>
<feature type="transmembrane region" description="Helical" evidence="1">
    <location>
        <begin position="180"/>
        <end position="201"/>
    </location>
</feature>
<dbReference type="OrthoDB" id="3173688at2"/>